<sequence length="1737" mass="198727">MSEEILYIVSDYIQLFEPVDLKKTSKKRSGSVLNYIGALKYFPYISLESFNSNEPTWKFCIGGNGQVLSIVQPSTLEMRTESHYNKILAKATLPDLINDDLYPSKRVLAWSPDCSIFAIATTHGHIACYDLLASNLFVIESIHKSTKQPANNNYAQELFFSDLRTRSSKWSYELILIGGNGSLTSYAVSSVYGYQIQHTFNFIQVLGASTLSSVTSCADPAYMITSSDVQNQLDLNDSGLNLWSMISYEPYYNPVLPSNIIKNGFLSKFFNMILRRNNKHIIKMRLSPLCTMLACLYGTRTVCIWNFPDIIICNKWFVNDQKEFGGIVDIEWWSNEILILGCFDGTLIVCLEKGQQSVVNTKLNPFHFKLCGSYNSDNFVVADFKKIEYFNNSQDSSVNTKGTSTNMYKLIAVTKTTPQQLLMKKIQKKEYEDALQLALKYNLNQDLVYKHQWCNSSVLEETINNILSKVSDKQWIVNECCNRVSETLTGAKQLIAYGLEITDFSAYLNIDPENLSTFSQEGKEFIVSRLKLLNYLDKLSTYEIILKKMDGDCESLYSANTYKHLRDLSPLQWALQLARQCQVDAVSIVFTYYSDQVLPFWLDIINDFPETLMPKLYKHLLPVWNTSTKQAVLLESEILRELDWCESDRFKLLTGTFESIKIITLSENDLIHWYTKRIRDIELCTKLVQHALELSTIALENNIKGLEKLHEDLSVLEVLVYEVGLENMFLKDIEQLNTLEKASLFMSRCDETLFLKNLTNYFLPYIQTKADTFYILEKYLIQTCESSLKKSSQYFEYVQNNGWCVSVSDNAKIDLGLKCIYTYSRTDQLDEAQCIVLSLLKSVKNNVENKPCIKKLEDMKQIINASKLLLNYGIRYPLKDLINNLTDSGFFRKVMVLMCEYTSIKNQTEKYWSNVLGDLLKIAEYCFPSLSVAICYEEYVRMLLTSQDEKIMLLSKDILLGKLPENLSLKIIKNSFSMYFDQSKSFNDSSMALAKLCLQIIPNIDDLVIHEWNLISAMTIFNTLGTKLLPVQVRQCENKWKLIDISISSKPNNYTLLKKLIVLANKLEISSHENFVSIESNILFKCAMTAFQANDLKFASKTCVQLIDKHEPSVWPLCVEIGLHNDIVDIGLKIKVLSFAVLNCPVEKIISVIELRKSLENENTEQLYEYDSPLELPVIKNINYLAVSNHESSLHLKCSNCVEVGLSHEDMIFNLKELFKVSYNHSNIDKVLAIYGFKYLGYDSKMSVLCFLHVSSNIIVDECFNCCEGVLSTKLALYIFALRYALQFMHDIEFLKLSTNKLIKQVMSNLNAQPSLSEPEIGQYLRKYALLYSKCSKGLDSNLSSEEMKKELIRMAGTGQLKNLEKALEICNRQSLDLNDILLLEFLKHCLHTMSSRNLEEIITTMEFDSLIQNKEQFYNNLINVYEDVPGTNHNVLIAYYIVLNYIYPNNSLQHGDNMTPNQHIKLLKRVHSTLPDIDYKLLLNPETAYETFSNAQQTGCSSHVLSRLLKNLPEKIQHCIKFSRSTSSASDVCQDNIDFDQLMQNIESPADIDKIVKLLSQSHNVNDVWVNALKRLLAFQPFEYRISISVLKYTCSKHNFSQKELEDFSSIPNVNRTLLFLLYLLSGESAVEAAAISYFQTNHELPDSVLDTILEYGLVEQLFECEEIMNNLTCRVLVGNSGKNCRIVCEQLVSARRNLLAGSLHLTYNSVPAALKTNVAAIEISESYLGRNTKDK</sequence>
<dbReference type="PANTHER" id="PTHR15922:SF2">
    <property type="entry name" value="NBAS SUBUNIT OF NRZ TETHERING COMPLEX"/>
    <property type="match status" value="1"/>
</dbReference>
<evidence type="ECO:0000256" key="1">
    <source>
        <dbReference type="ARBA" id="ARBA00004240"/>
    </source>
</evidence>
<comment type="subcellular location">
    <subcellularLocation>
        <location evidence="1">Endoplasmic reticulum</location>
    </subcellularLocation>
</comment>
<dbReference type="OrthoDB" id="19988at2759"/>
<evidence type="ECO:0000259" key="6">
    <source>
        <dbReference type="Pfam" id="PF15492"/>
    </source>
</evidence>
<dbReference type="RefSeq" id="XP_025418060.1">
    <property type="nucleotide sequence ID" value="XM_025562275.1"/>
</dbReference>
<evidence type="ECO:0000313" key="9">
    <source>
        <dbReference type="RefSeq" id="XP_025418061.1"/>
    </source>
</evidence>
<keyword evidence="3" id="KW-0256">Endoplasmic reticulum</keyword>
<dbReference type="PANTHER" id="PTHR15922">
    <property type="entry name" value="NEUROBLASTOMA-AMPLIFIED SEQUENCE"/>
    <property type="match status" value="1"/>
</dbReference>
<dbReference type="Gene3D" id="2.130.10.10">
    <property type="entry name" value="YVTN repeat-like/Quinoprotein amine dehydrogenase"/>
    <property type="match status" value="1"/>
</dbReference>
<dbReference type="SUPFAM" id="SSF50978">
    <property type="entry name" value="WD40 repeat-like"/>
    <property type="match status" value="1"/>
</dbReference>
<evidence type="ECO:0000313" key="8">
    <source>
        <dbReference type="RefSeq" id="XP_025418060.1"/>
    </source>
</evidence>
<feature type="domain" description="Sec39" evidence="5">
    <location>
        <begin position="963"/>
        <end position="1165"/>
    </location>
</feature>
<dbReference type="InterPro" id="IPR036322">
    <property type="entry name" value="WD40_repeat_dom_sf"/>
</dbReference>
<dbReference type="GO" id="GO:0015031">
    <property type="term" value="P:protein transport"/>
    <property type="evidence" value="ECO:0007669"/>
    <property type="project" value="UniProtKB-KW"/>
</dbReference>
<accession>A0A8B8G650</accession>
<evidence type="ECO:0000313" key="7">
    <source>
        <dbReference type="Proteomes" id="UP000694846"/>
    </source>
</evidence>
<organism evidence="7 9">
    <name type="scientific">Sipha flava</name>
    <name type="common">yellow sugarcane aphid</name>
    <dbReference type="NCBI Taxonomy" id="143950"/>
    <lineage>
        <taxon>Eukaryota</taxon>
        <taxon>Metazoa</taxon>
        <taxon>Ecdysozoa</taxon>
        <taxon>Arthropoda</taxon>
        <taxon>Hexapoda</taxon>
        <taxon>Insecta</taxon>
        <taxon>Pterygota</taxon>
        <taxon>Neoptera</taxon>
        <taxon>Paraneoptera</taxon>
        <taxon>Hemiptera</taxon>
        <taxon>Sternorrhyncha</taxon>
        <taxon>Aphidomorpha</taxon>
        <taxon>Aphidoidea</taxon>
        <taxon>Aphididae</taxon>
        <taxon>Sipha</taxon>
    </lineage>
</organism>
<dbReference type="Pfam" id="PF15492">
    <property type="entry name" value="Nbas_N"/>
    <property type="match status" value="1"/>
</dbReference>
<reference evidence="8 9" key="1">
    <citation type="submission" date="2025-04" db="UniProtKB">
        <authorList>
            <consortium name="RefSeq"/>
        </authorList>
    </citation>
    <scope>IDENTIFICATION</scope>
    <source>
        <tissue evidence="8 9">Whole body</tissue>
    </source>
</reference>
<dbReference type="GO" id="GO:0000149">
    <property type="term" value="F:SNARE binding"/>
    <property type="evidence" value="ECO:0007669"/>
    <property type="project" value="TreeGrafter"/>
</dbReference>
<dbReference type="GeneID" id="112688869"/>
<dbReference type="InterPro" id="IPR013244">
    <property type="entry name" value="Sec39_domain"/>
</dbReference>
<evidence type="ECO:0000256" key="2">
    <source>
        <dbReference type="ARBA" id="ARBA00022448"/>
    </source>
</evidence>
<dbReference type="InterPro" id="IPR015943">
    <property type="entry name" value="WD40/YVTN_repeat-like_dom_sf"/>
</dbReference>
<evidence type="ECO:0000256" key="3">
    <source>
        <dbReference type="ARBA" id="ARBA00022824"/>
    </source>
</evidence>
<keyword evidence="7" id="KW-1185">Reference proteome</keyword>
<gene>
    <name evidence="8 9" type="primary">LOC112688869</name>
</gene>
<name>A0A8B8G650_9HEMI</name>
<protein>
    <submittedName>
        <fullName evidence="8 9">Neuroblastoma-amplified sequence-like isoform X1</fullName>
    </submittedName>
</protein>
<dbReference type="Pfam" id="PF08314">
    <property type="entry name" value="Sec39"/>
    <property type="match status" value="1"/>
</dbReference>
<feature type="domain" description="Neuroblastoma-amplified sequence N-terminal" evidence="6">
    <location>
        <begin position="57"/>
        <end position="327"/>
    </location>
</feature>
<dbReference type="InterPro" id="IPR029145">
    <property type="entry name" value="NBAS_N"/>
</dbReference>
<keyword evidence="2" id="KW-0813">Transport</keyword>
<keyword evidence="4" id="KW-0653">Protein transport</keyword>
<dbReference type="GO" id="GO:0006890">
    <property type="term" value="P:retrograde vesicle-mediated transport, Golgi to endoplasmic reticulum"/>
    <property type="evidence" value="ECO:0007669"/>
    <property type="project" value="InterPro"/>
</dbReference>
<dbReference type="Proteomes" id="UP000694846">
    <property type="component" value="Unplaced"/>
</dbReference>
<evidence type="ECO:0000259" key="5">
    <source>
        <dbReference type="Pfam" id="PF08314"/>
    </source>
</evidence>
<dbReference type="GO" id="GO:0070939">
    <property type="term" value="C:Dsl1/NZR complex"/>
    <property type="evidence" value="ECO:0007669"/>
    <property type="project" value="TreeGrafter"/>
</dbReference>
<dbReference type="RefSeq" id="XP_025418061.1">
    <property type="nucleotide sequence ID" value="XM_025562276.1"/>
</dbReference>
<proteinExistence type="predicted"/>
<evidence type="ECO:0000256" key="4">
    <source>
        <dbReference type="ARBA" id="ARBA00022927"/>
    </source>
</evidence>